<sequence length="81" mass="9395">MAGSIECSSHLPKINIAEIWRRANPEQYQQELQESERRWNLIIKKSIETGGFSIADVLDAENTTYNQLRQSQRELERVGGY</sequence>
<gene>
    <name evidence="1" type="ORF">A2685_03090</name>
</gene>
<dbReference type="EMBL" id="MGGB01000058">
    <property type="protein sequence ID" value="OGM18065.1"/>
    <property type="molecule type" value="Genomic_DNA"/>
</dbReference>
<protein>
    <submittedName>
        <fullName evidence="1">Uncharacterized protein</fullName>
    </submittedName>
</protein>
<organism evidence="1 2">
    <name type="scientific">Candidatus Woesebacteria bacterium RIFCSPHIGHO2_01_FULL_37_10</name>
    <dbReference type="NCBI Taxonomy" id="1802489"/>
    <lineage>
        <taxon>Bacteria</taxon>
        <taxon>Candidatus Woeseibacteriota</taxon>
    </lineage>
</organism>
<proteinExistence type="predicted"/>
<comment type="caution">
    <text evidence="1">The sequence shown here is derived from an EMBL/GenBank/DDBJ whole genome shotgun (WGS) entry which is preliminary data.</text>
</comment>
<evidence type="ECO:0000313" key="1">
    <source>
        <dbReference type="EMBL" id="OGM18065.1"/>
    </source>
</evidence>
<name>A0A1F7XUX3_9BACT</name>
<accession>A0A1F7XUX3</accession>
<reference evidence="1 2" key="1">
    <citation type="journal article" date="2016" name="Nat. Commun.">
        <title>Thousands of microbial genomes shed light on interconnected biogeochemical processes in an aquifer system.</title>
        <authorList>
            <person name="Anantharaman K."/>
            <person name="Brown C.T."/>
            <person name="Hug L.A."/>
            <person name="Sharon I."/>
            <person name="Castelle C.J."/>
            <person name="Probst A.J."/>
            <person name="Thomas B.C."/>
            <person name="Singh A."/>
            <person name="Wilkins M.J."/>
            <person name="Karaoz U."/>
            <person name="Brodie E.L."/>
            <person name="Williams K.H."/>
            <person name="Hubbard S.S."/>
            <person name="Banfield J.F."/>
        </authorList>
    </citation>
    <scope>NUCLEOTIDE SEQUENCE [LARGE SCALE GENOMIC DNA]</scope>
</reference>
<dbReference type="AlphaFoldDB" id="A0A1F7XUX3"/>
<evidence type="ECO:0000313" key="2">
    <source>
        <dbReference type="Proteomes" id="UP000178446"/>
    </source>
</evidence>
<dbReference type="Proteomes" id="UP000178446">
    <property type="component" value="Unassembled WGS sequence"/>
</dbReference>